<dbReference type="EMBL" id="JBHSOW010000032">
    <property type="protein sequence ID" value="MFC5649243.1"/>
    <property type="molecule type" value="Genomic_DNA"/>
</dbReference>
<name>A0ABW0VTN9_9BACL</name>
<keyword evidence="2" id="KW-1185">Reference proteome</keyword>
<protein>
    <submittedName>
        <fullName evidence="1">Uncharacterized protein</fullName>
    </submittedName>
</protein>
<reference evidence="2" key="1">
    <citation type="journal article" date="2019" name="Int. J. Syst. Evol. Microbiol.">
        <title>The Global Catalogue of Microorganisms (GCM) 10K type strain sequencing project: providing services to taxonomists for standard genome sequencing and annotation.</title>
        <authorList>
            <consortium name="The Broad Institute Genomics Platform"/>
            <consortium name="The Broad Institute Genome Sequencing Center for Infectious Disease"/>
            <person name="Wu L."/>
            <person name="Ma J."/>
        </authorList>
    </citation>
    <scope>NUCLEOTIDE SEQUENCE [LARGE SCALE GENOMIC DNA]</scope>
    <source>
        <strain evidence="2">CGMCC 1.3240</strain>
    </source>
</reference>
<evidence type="ECO:0000313" key="1">
    <source>
        <dbReference type="EMBL" id="MFC5649243.1"/>
    </source>
</evidence>
<dbReference type="Proteomes" id="UP001596047">
    <property type="component" value="Unassembled WGS sequence"/>
</dbReference>
<comment type="caution">
    <text evidence="1">The sequence shown here is derived from an EMBL/GenBank/DDBJ whole genome shotgun (WGS) entry which is preliminary data.</text>
</comment>
<gene>
    <name evidence="1" type="ORF">ACFPYJ_08895</name>
</gene>
<sequence>MFDPTVFDNLKVAIENQIYDLDNLTGQILVTNRIDRMELSVMSRFFALQFTLTERKEVTAEIRLEASLKDLAAEILEQSSEPPACTLSLRFHKQIDDVAKQCKEIEEIIQKIWQPEVSLKQTLSFSYGQNPVVYENTIEVGFNRKISEEQMGDIPELIDHMLLTLNELA</sequence>
<dbReference type="RefSeq" id="WP_379187753.1">
    <property type="nucleotide sequence ID" value="NZ_JBHSOW010000032.1"/>
</dbReference>
<proteinExistence type="predicted"/>
<accession>A0ABW0VTN9</accession>
<evidence type="ECO:0000313" key="2">
    <source>
        <dbReference type="Proteomes" id="UP001596047"/>
    </source>
</evidence>
<organism evidence="1 2">
    <name type="scientific">Paenibacillus solisilvae</name>
    <dbReference type="NCBI Taxonomy" id="2486751"/>
    <lineage>
        <taxon>Bacteria</taxon>
        <taxon>Bacillati</taxon>
        <taxon>Bacillota</taxon>
        <taxon>Bacilli</taxon>
        <taxon>Bacillales</taxon>
        <taxon>Paenibacillaceae</taxon>
        <taxon>Paenibacillus</taxon>
    </lineage>
</organism>